<keyword evidence="2" id="KW-0732">Signal</keyword>
<name>A0A5D4R8E8_9BACI</name>
<feature type="chain" id="PRO_5023020465" evidence="2">
    <location>
        <begin position="20"/>
        <end position="84"/>
    </location>
</feature>
<keyword evidence="1" id="KW-1133">Transmembrane helix</keyword>
<evidence type="ECO:0000313" key="3">
    <source>
        <dbReference type="EMBL" id="TYS45882.1"/>
    </source>
</evidence>
<evidence type="ECO:0000256" key="1">
    <source>
        <dbReference type="SAM" id="Phobius"/>
    </source>
</evidence>
<keyword evidence="1" id="KW-0472">Membrane</keyword>
<evidence type="ECO:0000256" key="2">
    <source>
        <dbReference type="SAM" id="SignalP"/>
    </source>
</evidence>
<dbReference type="EMBL" id="VTER01000009">
    <property type="protein sequence ID" value="TYS45882.1"/>
    <property type="molecule type" value="Genomic_DNA"/>
</dbReference>
<accession>A0A5D4R8E8</accession>
<dbReference type="AlphaFoldDB" id="A0A5D4R8E8"/>
<protein>
    <submittedName>
        <fullName evidence="3">Uncharacterized protein</fullName>
    </submittedName>
</protein>
<proteinExistence type="predicted"/>
<reference evidence="3 4" key="1">
    <citation type="submission" date="2019-08" db="EMBL/GenBank/DDBJ databases">
        <title>Bacillus genomes from the desert of Cuatro Cienegas, Coahuila.</title>
        <authorList>
            <person name="Olmedo-Alvarez G."/>
        </authorList>
    </citation>
    <scope>NUCLEOTIDE SEQUENCE [LARGE SCALE GENOMIC DNA]</scope>
    <source>
        <strain evidence="3 4">CH446_14T</strain>
    </source>
</reference>
<feature type="transmembrane region" description="Helical" evidence="1">
    <location>
        <begin position="60"/>
        <end position="79"/>
    </location>
</feature>
<dbReference type="Proteomes" id="UP000322139">
    <property type="component" value="Unassembled WGS sequence"/>
</dbReference>
<sequence length="84" mass="9086">MKLAVKACILSASCHLIYAAYSMVNGYLQTKNYEPDMDRAWHEAASAPALVSFGPAPSPWILPVTFIAGALLFGAVLSWKKSAR</sequence>
<dbReference type="RefSeq" id="WP_148975985.1">
    <property type="nucleotide sequence ID" value="NZ_JBNIKU010000003.1"/>
</dbReference>
<organism evidence="3 4">
    <name type="scientific">Bacillus infantis</name>
    <dbReference type="NCBI Taxonomy" id="324767"/>
    <lineage>
        <taxon>Bacteria</taxon>
        <taxon>Bacillati</taxon>
        <taxon>Bacillota</taxon>
        <taxon>Bacilli</taxon>
        <taxon>Bacillales</taxon>
        <taxon>Bacillaceae</taxon>
        <taxon>Bacillus</taxon>
    </lineage>
</organism>
<keyword evidence="1" id="KW-0812">Transmembrane</keyword>
<feature type="signal peptide" evidence="2">
    <location>
        <begin position="1"/>
        <end position="19"/>
    </location>
</feature>
<gene>
    <name evidence="3" type="ORF">FZD51_17695</name>
</gene>
<evidence type="ECO:0000313" key="4">
    <source>
        <dbReference type="Proteomes" id="UP000322139"/>
    </source>
</evidence>
<comment type="caution">
    <text evidence="3">The sequence shown here is derived from an EMBL/GenBank/DDBJ whole genome shotgun (WGS) entry which is preliminary data.</text>
</comment>